<comment type="caution">
    <text evidence="1">The sequence shown here is derived from an EMBL/GenBank/DDBJ whole genome shotgun (WGS) entry which is preliminary data.</text>
</comment>
<accession>A0A8J8F985</accession>
<proteinExistence type="predicted"/>
<evidence type="ECO:0008006" key="3">
    <source>
        <dbReference type="Google" id="ProtNLM"/>
    </source>
</evidence>
<organism evidence="1 2">
    <name type="scientific">Limnovirga soli</name>
    <dbReference type="NCBI Taxonomy" id="2656915"/>
    <lineage>
        <taxon>Bacteria</taxon>
        <taxon>Pseudomonadati</taxon>
        <taxon>Bacteroidota</taxon>
        <taxon>Chitinophagia</taxon>
        <taxon>Chitinophagales</taxon>
        <taxon>Chitinophagaceae</taxon>
        <taxon>Limnovirga</taxon>
    </lineage>
</organism>
<dbReference type="Gene3D" id="1.10.30.50">
    <property type="match status" value="1"/>
</dbReference>
<dbReference type="AlphaFoldDB" id="A0A8J8F985"/>
<dbReference type="Proteomes" id="UP000598971">
    <property type="component" value="Unassembled WGS sequence"/>
</dbReference>
<name>A0A8J8F985_9BACT</name>
<dbReference type="EMBL" id="WHPF01000001">
    <property type="protein sequence ID" value="NNV53850.1"/>
    <property type="molecule type" value="Genomic_DNA"/>
</dbReference>
<keyword evidence="2" id="KW-1185">Reference proteome</keyword>
<sequence length="213" mass="24487">MNNKDIPIIFCCYCGIREATTKDHVPPKSIFNKPRPDDLITVPCCLMCNNDASKSDEKFKVYLGMHIARQGGESERLFKEGVLPSAKHNYKLRKNIFNSMYPVNIATDSGIITGKGMAVPWDNEAHCRTIERLIRGLFFHHYGKIISNNASISTFWFKEPQSIFNVKLYENSIANGYFKYQYNKVEESDFDSIWHFNFYNGHYAGGMVLTSQL</sequence>
<reference evidence="1" key="1">
    <citation type="submission" date="2019-10" db="EMBL/GenBank/DDBJ databases">
        <title>Draft genome sequence of Panacibacter sp. KCS-6.</title>
        <authorList>
            <person name="Yim K.J."/>
        </authorList>
    </citation>
    <scope>NUCLEOTIDE SEQUENCE</scope>
    <source>
        <strain evidence="1">KCS-6</strain>
    </source>
</reference>
<dbReference type="RefSeq" id="WP_171605767.1">
    <property type="nucleotide sequence ID" value="NZ_WHPF01000001.1"/>
</dbReference>
<gene>
    <name evidence="1" type="ORF">GD597_00170</name>
</gene>
<evidence type="ECO:0000313" key="1">
    <source>
        <dbReference type="EMBL" id="NNV53850.1"/>
    </source>
</evidence>
<protein>
    <recommendedName>
        <fullName evidence="3">HNH endonuclease</fullName>
    </recommendedName>
</protein>
<evidence type="ECO:0000313" key="2">
    <source>
        <dbReference type="Proteomes" id="UP000598971"/>
    </source>
</evidence>